<dbReference type="RefSeq" id="WP_219039708.1">
    <property type="nucleotide sequence ID" value="NZ_JAHWDF010000005.1"/>
</dbReference>
<dbReference type="NCBIfam" id="TIGR04183">
    <property type="entry name" value="Por_Secre_tail"/>
    <property type="match status" value="1"/>
</dbReference>
<gene>
    <name evidence="3" type="ORF">KW502_06400</name>
</gene>
<keyword evidence="1" id="KW-0732">Signal</keyword>
<accession>A0ABS6W2S2</accession>
<dbReference type="Proteomes" id="UP000719267">
    <property type="component" value="Unassembled WGS sequence"/>
</dbReference>
<evidence type="ECO:0000313" key="4">
    <source>
        <dbReference type="Proteomes" id="UP000719267"/>
    </source>
</evidence>
<sequence length="174" mass="19523">MYENDGKIEYRYGDSNIVDPSLIFEGENGPFIFFAPSYNDSTDSFNTPAYLLSGNADAPIVTEVLPEEEDSNEAGNLTGVPSTGTVYRFTPNSTMSLDKINLNTFKIYPNPSENFIAIHTELKFLEYAIYDRLGKRIAKGELLDKIEISNLASGLYFLELSNENSKAMEKFIKK</sequence>
<keyword evidence="4" id="KW-1185">Reference proteome</keyword>
<comment type="caution">
    <text evidence="3">The sequence shown here is derived from an EMBL/GenBank/DDBJ whole genome shotgun (WGS) entry which is preliminary data.</text>
</comment>
<reference evidence="3 4" key="1">
    <citation type="submission" date="2021-07" db="EMBL/GenBank/DDBJ databases">
        <title>Mesonia aestuariivivens sp. nov., isolated from a tidal flat.</title>
        <authorList>
            <person name="Kim Y.-O."/>
            <person name="Yoon J.-H."/>
        </authorList>
    </citation>
    <scope>NUCLEOTIDE SEQUENCE [LARGE SCALE GENOMIC DNA]</scope>
    <source>
        <strain evidence="3 4">JHPTF-M18</strain>
    </source>
</reference>
<organism evidence="3 4">
    <name type="scientific">Mesonia aestuariivivens</name>
    <dbReference type="NCBI Taxonomy" id="2796128"/>
    <lineage>
        <taxon>Bacteria</taxon>
        <taxon>Pseudomonadati</taxon>
        <taxon>Bacteroidota</taxon>
        <taxon>Flavobacteriia</taxon>
        <taxon>Flavobacteriales</taxon>
        <taxon>Flavobacteriaceae</taxon>
        <taxon>Mesonia</taxon>
    </lineage>
</organism>
<evidence type="ECO:0000259" key="2">
    <source>
        <dbReference type="Pfam" id="PF18962"/>
    </source>
</evidence>
<protein>
    <submittedName>
        <fullName evidence="3">T9SS type A sorting domain-containing protein</fullName>
    </submittedName>
</protein>
<feature type="domain" description="Secretion system C-terminal sorting" evidence="2">
    <location>
        <begin position="107"/>
        <end position="172"/>
    </location>
</feature>
<evidence type="ECO:0000256" key="1">
    <source>
        <dbReference type="ARBA" id="ARBA00022729"/>
    </source>
</evidence>
<dbReference type="Pfam" id="PF18962">
    <property type="entry name" value="Por_Secre_tail"/>
    <property type="match status" value="1"/>
</dbReference>
<dbReference type="InterPro" id="IPR026444">
    <property type="entry name" value="Secre_tail"/>
</dbReference>
<name>A0ABS6W2S2_9FLAO</name>
<dbReference type="EMBL" id="JAHWDF010000005">
    <property type="protein sequence ID" value="MBW2961424.1"/>
    <property type="molecule type" value="Genomic_DNA"/>
</dbReference>
<evidence type="ECO:0000313" key="3">
    <source>
        <dbReference type="EMBL" id="MBW2961424.1"/>
    </source>
</evidence>
<proteinExistence type="predicted"/>